<keyword evidence="9 11" id="KW-0413">Isomerase</keyword>
<feature type="domain" description="FMN-dependent dehydrogenase" evidence="12">
    <location>
        <begin position="173"/>
        <end position="333"/>
    </location>
</feature>
<dbReference type="NCBIfam" id="TIGR02151">
    <property type="entry name" value="IPP_isom_2"/>
    <property type="match status" value="1"/>
</dbReference>
<evidence type="ECO:0000256" key="3">
    <source>
        <dbReference type="ARBA" id="ARBA00022630"/>
    </source>
</evidence>
<evidence type="ECO:0000259" key="12">
    <source>
        <dbReference type="Pfam" id="PF01070"/>
    </source>
</evidence>
<comment type="caution">
    <text evidence="11">Lacks conserved residue(s) required for the propagation of feature annotation.</text>
</comment>
<evidence type="ECO:0000256" key="4">
    <source>
        <dbReference type="ARBA" id="ARBA00022643"/>
    </source>
</evidence>
<dbReference type="OrthoDB" id="9795032at2"/>
<keyword evidence="5 11" id="KW-0479">Metal-binding</keyword>
<evidence type="ECO:0000313" key="14">
    <source>
        <dbReference type="Proteomes" id="UP000298133"/>
    </source>
</evidence>
<dbReference type="GO" id="GO:0004452">
    <property type="term" value="F:isopentenyl-diphosphate delta-isomerase activity"/>
    <property type="evidence" value="ECO:0007669"/>
    <property type="project" value="UniProtKB-UniRule"/>
</dbReference>
<feature type="binding site" evidence="11">
    <location>
        <position position="158"/>
    </location>
    <ligand>
        <name>Mg(2+)</name>
        <dbReference type="ChEBI" id="CHEBI:18420"/>
    </ligand>
</feature>
<evidence type="ECO:0000256" key="9">
    <source>
        <dbReference type="ARBA" id="ARBA00023235"/>
    </source>
</evidence>
<dbReference type="InterPro" id="IPR013785">
    <property type="entry name" value="Aldolase_TIM"/>
</dbReference>
<feature type="binding site" evidence="11">
    <location>
        <position position="123"/>
    </location>
    <ligand>
        <name>FMN</name>
        <dbReference type="ChEBI" id="CHEBI:58210"/>
    </ligand>
</feature>
<evidence type="ECO:0000256" key="6">
    <source>
        <dbReference type="ARBA" id="ARBA00022842"/>
    </source>
</evidence>
<dbReference type="InterPro" id="IPR000262">
    <property type="entry name" value="FMN-dep_DH"/>
</dbReference>
<accession>A0A4Y8UJL0</accession>
<keyword evidence="4 11" id="KW-0288">FMN</keyword>
<dbReference type="GO" id="GO:0008299">
    <property type="term" value="P:isoprenoid biosynthetic process"/>
    <property type="evidence" value="ECO:0007669"/>
    <property type="project" value="UniProtKB-UniRule"/>
</dbReference>
<dbReference type="InterPro" id="IPR011179">
    <property type="entry name" value="IPdP_isomerase"/>
</dbReference>
<name>A0A4Y8UJL0_9GAMM</name>
<evidence type="ECO:0000256" key="1">
    <source>
        <dbReference type="ARBA" id="ARBA00001917"/>
    </source>
</evidence>
<feature type="binding site" evidence="11">
    <location>
        <position position="189"/>
    </location>
    <ligand>
        <name>FMN</name>
        <dbReference type="ChEBI" id="CHEBI:58210"/>
    </ligand>
</feature>
<keyword evidence="3 11" id="KW-0285">Flavoprotein</keyword>
<evidence type="ECO:0000256" key="8">
    <source>
        <dbReference type="ARBA" id="ARBA00023229"/>
    </source>
</evidence>
<dbReference type="PIRSF" id="PIRSF003314">
    <property type="entry name" value="IPP_isomerase"/>
    <property type="match status" value="1"/>
</dbReference>
<feature type="binding site" evidence="11">
    <location>
        <position position="219"/>
    </location>
    <ligand>
        <name>FMN</name>
        <dbReference type="ChEBI" id="CHEBI:58210"/>
    </ligand>
</feature>
<dbReference type="GO" id="GO:0005737">
    <property type="term" value="C:cytoplasm"/>
    <property type="evidence" value="ECO:0007669"/>
    <property type="project" value="UniProtKB-SubCell"/>
</dbReference>
<evidence type="ECO:0000256" key="2">
    <source>
        <dbReference type="ARBA" id="ARBA00022490"/>
    </source>
</evidence>
<evidence type="ECO:0000256" key="11">
    <source>
        <dbReference type="HAMAP-Rule" id="MF_00354"/>
    </source>
</evidence>
<keyword evidence="8 11" id="KW-0414">Isoprene biosynthesis</keyword>
<dbReference type="Pfam" id="PF01070">
    <property type="entry name" value="FMN_dh"/>
    <property type="match status" value="1"/>
</dbReference>
<proteinExistence type="inferred from homology"/>
<feature type="binding site" evidence="11">
    <location>
        <begin position="98"/>
        <end position="100"/>
    </location>
    <ligand>
        <name>substrate</name>
    </ligand>
</feature>
<comment type="subunit">
    <text evidence="10 11">Homooctamer. Dimer of tetramers.</text>
</comment>
<feature type="binding site" evidence="11">
    <location>
        <begin position="269"/>
        <end position="271"/>
    </location>
    <ligand>
        <name>FMN</name>
        <dbReference type="ChEBI" id="CHEBI:58210"/>
    </ligand>
</feature>
<keyword evidence="2 11" id="KW-0963">Cytoplasm</keyword>
<dbReference type="HAMAP" id="MF_00354">
    <property type="entry name" value="Idi_2"/>
    <property type="match status" value="1"/>
</dbReference>
<dbReference type="CDD" id="cd02811">
    <property type="entry name" value="IDI-2_FMN"/>
    <property type="match status" value="1"/>
</dbReference>
<dbReference type="GO" id="GO:0070402">
    <property type="term" value="F:NADPH binding"/>
    <property type="evidence" value="ECO:0007669"/>
    <property type="project" value="UniProtKB-UniRule"/>
</dbReference>
<gene>
    <name evidence="11" type="primary">fni</name>
    <name evidence="13" type="ORF">E3W66_01310</name>
</gene>
<evidence type="ECO:0000256" key="7">
    <source>
        <dbReference type="ARBA" id="ARBA00022857"/>
    </source>
</evidence>
<reference evidence="13 14" key="1">
    <citation type="submission" date="2019-03" db="EMBL/GenBank/DDBJ databases">
        <title>Draft genome of Gammaproteobacteria bacterium LSUCC0057, a member of the SAR92 clade.</title>
        <authorList>
            <person name="Lanclos V.C."/>
            <person name="Doiron C."/>
            <person name="Henson M.W."/>
            <person name="Thrash J.C."/>
        </authorList>
    </citation>
    <scope>NUCLEOTIDE SEQUENCE [LARGE SCALE GENOMIC DNA]</scope>
    <source>
        <strain evidence="13 14">LSUCC0057</strain>
    </source>
</reference>
<dbReference type="GO" id="GO:0016491">
    <property type="term" value="F:oxidoreductase activity"/>
    <property type="evidence" value="ECO:0007669"/>
    <property type="project" value="InterPro"/>
</dbReference>
<sequence>MNSKQQISLRKDQHIQLALQDKHQGVELSPFEKIQFEHRPLPELALDDVVVRSEFLGRSITAPIMIGAMTGGCDQGERINRHLTEAAQAYGVPMALGSQRAALELQHGYNIRHYAPSAILLGNLGGTQLQQGGLELAQRAVDAIQADALVIHLNPLQELVQPNGDRDWRQVLEAIAHTVANLGVPVVVKEVGAGIGPTTACQLAEVGVRFIDIAGRGGTNWASIELARNGSALEREIAKPFTRWGSDTADLLPAVKAACPDLLLIGSGGVRHGIDVARCLRLGANITALAHYFLPAALESTQAVIDKLFILEQQLRWTLFLTGSRDLAALTTAPLCNANG</sequence>
<dbReference type="SUPFAM" id="SSF51395">
    <property type="entry name" value="FMN-linked oxidoreductases"/>
    <property type="match status" value="1"/>
</dbReference>
<dbReference type="Gene3D" id="3.20.20.70">
    <property type="entry name" value="Aldolase class I"/>
    <property type="match status" value="1"/>
</dbReference>
<keyword evidence="14" id="KW-1185">Reference proteome</keyword>
<evidence type="ECO:0000313" key="13">
    <source>
        <dbReference type="EMBL" id="TFH68628.1"/>
    </source>
</evidence>
<dbReference type="Proteomes" id="UP000298133">
    <property type="component" value="Unassembled WGS sequence"/>
</dbReference>
<dbReference type="GO" id="GO:0000287">
    <property type="term" value="F:magnesium ion binding"/>
    <property type="evidence" value="ECO:0007669"/>
    <property type="project" value="UniProtKB-UniRule"/>
</dbReference>
<dbReference type="EMBL" id="SPIA01000001">
    <property type="protein sequence ID" value="TFH68628.1"/>
    <property type="molecule type" value="Genomic_DNA"/>
</dbReference>
<feature type="binding site" evidence="11">
    <location>
        <begin position="10"/>
        <end position="11"/>
    </location>
    <ligand>
        <name>substrate</name>
    </ligand>
</feature>
<protein>
    <recommendedName>
        <fullName evidence="11">Isopentenyl-diphosphate delta-isomerase</fullName>
        <shortName evidence="11">IPP isomerase</shortName>
        <ecNumber evidence="11">5.3.3.2</ecNumber>
    </recommendedName>
    <alternativeName>
        <fullName evidence="11">Isopentenyl diphosphate:dimethylallyl diphosphate isomerase</fullName>
    </alternativeName>
    <alternativeName>
        <fullName evidence="11">Isopentenyl pyrophosphate isomerase</fullName>
    </alternativeName>
    <alternativeName>
        <fullName evidence="11">Type 2 isopentenyl diphosphate isomerase</fullName>
        <shortName evidence="11">IDI-2</shortName>
    </alternativeName>
</protein>
<comment type="subcellular location">
    <subcellularLocation>
        <location evidence="11">Cytoplasm</location>
    </subcellularLocation>
</comment>
<dbReference type="PANTHER" id="PTHR43665">
    <property type="entry name" value="ISOPENTENYL-DIPHOSPHATE DELTA-ISOMERASE"/>
    <property type="match status" value="1"/>
</dbReference>
<comment type="catalytic activity">
    <reaction evidence="11">
        <text>isopentenyl diphosphate = dimethylallyl diphosphate</text>
        <dbReference type="Rhea" id="RHEA:23284"/>
        <dbReference type="ChEBI" id="CHEBI:57623"/>
        <dbReference type="ChEBI" id="CHEBI:128769"/>
        <dbReference type="EC" id="5.3.3.2"/>
    </reaction>
</comment>
<keyword evidence="6 11" id="KW-0460">Magnesium</keyword>
<feature type="binding site" evidence="11">
    <location>
        <position position="157"/>
    </location>
    <ligand>
        <name>substrate</name>
    </ligand>
</feature>
<keyword evidence="7 11" id="KW-0521">NADP</keyword>
<evidence type="ECO:0000256" key="10">
    <source>
        <dbReference type="ARBA" id="ARBA00025810"/>
    </source>
</evidence>
<comment type="cofactor">
    <cofactor evidence="11">
        <name>Mg(2+)</name>
        <dbReference type="ChEBI" id="CHEBI:18420"/>
    </cofactor>
</comment>
<feature type="binding site" evidence="11">
    <location>
        <position position="98"/>
    </location>
    <ligand>
        <name>FMN</name>
        <dbReference type="ChEBI" id="CHEBI:58210"/>
    </ligand>
</feature>
<organism evidence="13 14">
    <name type="scientific">Gammaproteobacteria bacterium LSUCC0057</name>
    <dbReference type="NCBI Taxonomy" id="2559237"/>
    <lineage>
        <taxon>Bacteria</taxon>
        <taxon>Pseudomonadati</taxon>
        <taxon>Pseudomonadota</taxon>
        <taxon>Gammaproteobacteria</taxon>
        <taxon>Cellvibrionales</taxon>
        <taxon>Porticoccaceae</taxon>
        <taxon>SAR92 clade</taxon>
    </lineage>
</organism>
<comment type="cofactor">
    <cofactor evidence="11">
        <name>NADPH</name>
        <dbReference type="ChEBI" id="CHEBI:57783"/>
    </cofactor>
</comment>
<comment type="cofactor">
    <cofactor evidence="1 11">
        <name>FMN</name>
        <dbReference type="ChEBI" id="CHEBI:58210"/>
    </cofactor>
</comment>
<dbReference type="AlphaFoldDB" id="A0A4Y8UJL0"/>
<feature type="binding site" evidence="11">
    <location>
        <begin position="68"/>
        <end position="70"/>
    </location>
    <ligand>
        <name>FMN</name>
        <dbReference type="ChEBI" id="CHEBI:58210"/>
    </ligand>
</feature>
<dbReference type="GO" id="GO:0010181">
    <property type="term" value="F:FMN binding"/>
    <property type="evidence" value="ECO:0007669"/>
    <property type="project" value="UniProtKB-UniRule"/>
</dbReference>
<dbReference type="PANTHER" id="PTHR43665:SF1">
    <property type="entry name" value="ISOPENTENYL-DIPHOSPHATE DELTA-ISOMERASE"/>
    <property type="match status" value="1"/>
</dbReference>
<comment type="caution">
    <text evidence="13">The sequence shown here is derived from an EMBL/GenBank/DDBJ whole genome shotgun (WGS) entry which is preliminary data.</text>
</comment>
<comment type="similarity">
    <text evidence="11">Belongs to the IPP isomerase type 2 family.</text>
</comment>
<comment type="function">
    <text evidence="11">Involved in the biosynthesis of isoprenoids. Catalyzes the 1,3-allylic rearrangement of the homoallylic substrate isopentenyl (IPP) to its allylic isomer, dimethylallyl diphosphate (DMAPP).</text>
</comment>
<feature type="binding site" evidence="11">
    <location>
        <begin position="290"/>
        <end position="291"/>
    </location>
    <ligand>
        <name>FMN</name>
        <dbReference type="ChEBI" id="CHEBI:58210"/>
    </ligand>
</feature>
<evidence type="ECO:0000256" key="5">
    <source>
        <dbReference type="ARBA" id="ARBA00022723"/>
    </source>
</evidence>
<dbReference type="EC" id="5.3.3.2" evidence="11"/>